<feature type="transmembrane region" description="Helical" evidence="2">
    <location>
        <begin position="28"/>
        <end position="50"/>
    </location>
</feature>
<gene>
    <name evidence="3" type="ORF">BCF44_106530</name>
</gene>
<evidence type="ECO:0000256" key="1">
    <source>
        <dbReference type="SAM" id="MobiDB-lite"/>
    </source>
</evidence>
<dbReference type="EMBL" id="QUNO01000006">
    <property type="protein sequence ID" value="REH47365.1"/>
    <property type="molecule type" value="Genomic_DNA"/>
</dbReference>
<feature type="compositionally biased region" description="Low complexity" evidence="1">
    <location>
        <begin position="69"/>
        <end position="88"/>
    </location>
</feature>
<proteinExistence type="predicted"/>
<evidence type="ECO:0000313" key="4">
    <source>
        <dbReference type="Proteomes" id="UP000256269"/>
    </source>
</evidence>
<protein>
    <submittedName>
        <fullName evidence="3">Uncharacterized protein</fullName>
    </submittedName>
</protein>
<accession>A0A3E0HMY8</accession>
<evidence type="ECO:0000256" key="2">
    <source>
        <dbReference type="SAM" id="Phobius"/>
    </source>
</evidence>
<dbReference type="Proteomes" id="UP000256269">
    <property type="component" value="Unassembled WGS sequence"/>
</dbReference>
<keyword evidence="2" id="KW-0472">Membrane</keyword>
<name>A0A3E0HMY8_9PSEU</name>
<sequence length="195" mass="19631">MNQPEPPETTTPPPEVTTSRATITAAKIALIGTTLAAVIGATTAITVALVQRSDPPTPSPIVRASGTNALSAPSTPLPTTSSLTLPQSASSTTPAVTYQCAGAAPTVAISYQAPAGNFQYASSLPFTAHDDSVPATDSGGYLLRAQLRGGGGQVTCTLTVTDSGKVTTTSGTARGADNGVDLLICADGDHYWKIC</sequence>
<organism evidence="3 4">
    <name type="scientific">Kutzneria buriramensis</name>
    <dbReference type="NCBI Taxonomy" id="1045776"/>
    <lineage>
        <taxon>Bacteria</taxon>
        <taxon>Bacillati</taxon>
        <taxon>Actinomycetota</taxon>
        <taxon>Actinomycetes</taxon>
        <taxon>Pseudonocardiales</taxon>
        <taxon>Pseudonocardiaceae</taxon>
        <taxon>Kutzneria</taxon>
    </lineage>
</organism>
<reference evidence="3 4" key="1">
    <citation type="submission" date="2018-08" db="EMBL/GenBank/DDBJ databases">
        <title>Genomic Encyclopedia of Archaeal and Bacterial Type Strains, Phase II (KMG-II): from individual species to whole genera.</title>
        <authorList>
            <person name="Goeker M."/>
        </authorList>
    </citation>
    <scope>NUCLEOTIDE SEQUENCE [LARGE SCALE GENOMIC DNA]</scope>
    <source>
        <strain evidence="3 4">DSM 45791</strain>
    </source>
</reference>
<feature type="region of interest" description="Disordered" evidence="1">
    <location>
        <begin position="52"/>
        <end position="88"/>
    </location>
</feature>
<keyword evidence="4" id="KW-1185">Reference proteome</keyword>
<evidence type="ECO:0000313" key="3">
    <source>
        <dbReference type="EMBL" id="REH47365.1"/>
    </source>
</evidence>
<comment type="caution">
    <text evidence="3">The sequence shown here is derived from an EMBL/GenBank/DDBJ whole genome shotgun (WGS) entry which is preliminary data.</text>
</comment>
<keyword evidence="2" id="KW-0812">Transmembrane</keyword>
<dbReference type="AlphaFoldDB" id="A0A3E0HMY8"/>
<keyword evidence="2" id="KW-1133">Transmembrane helix</keyword>